<organism evidence="3 4">
    <name type="scientific">Astrephomene gubernaculifera</name>
    <dbReference type="NCBI Taxonomy" id="47775"/>
    <lineage>
        <taxon>Eukaryota</taxon>
        <taxon>Viridiplantae</taxon>
        <taxon>Chlorophyta</taxon>
        <taxon>core chlorophytes</taxon>
        <taxon>Chlorophyceae</taxon>
        <taxon>CS clade</taxon>
        <taxon>Chlamydomonadales</taxon>
        <taxon>Astrephomenaceae</taxon>
        <taxon>Astrephomene</taxon>
    </lineage>
</organism>
<proteinExistence type="predicted"/>
<dbReference type="GO" id="GO:0009535">
    <property type="term" value="C:chloroplast thylakoid membrane"/>
    <property type="evidence" value="ECO:0007669"/>
    <property type="project" value="TreeGrafter"/>
</dbReference>
<evidence type="ECO:0000313" key="4">
    <source>
        <dbReference type="Proteomes" id="UP001054857"/>
    </source>
</evidence>
<sequence>VYDGTCSTSLGHLNLNPTESLAHLPATMQRVVIKPFRSAGPASCARVLNLNRRPIYFVPRAQATDNEEQKASLSSVDGEKLSSDESSRLSALRRQQQVDLAKDTNPIQGALEEAQLITWPKPQKAALDTVLVLFIVVGSGAMLFGMNVLLAELSEWWYHLA</sequence>
<feature type="compositionally biased region" description="Basic and acidic residues" evidence="1">
    <location>
        <begin position="77"/>
        <end position="87"/>
    </location>
</feature>
<evidence type="ECO:0000313" key="3">
    <source>
        <dbReference type="EMBL" id="GFR50729.1"/>
    </source>
</evidence>
<reference evidence="3 4" key="1">
    <citation type="journal article" date="2021" name="Sci. Rep.">
        <title>Genome sequencing of the multicellular alga Astrephomene provides insights into convergent evolution of germ-soma differentiation.</title>
        <authorList>
            <person name="Yamashita S."/>
            <person name="Yamamoto K."/>
            <person name="Matsuzaki R."/>
            <person name="Suzuki S."/>
            <person name="Yamaguchi H."/>
            <person name="Hirooka S."/>
            <person name="Minakuchi Y."/>
            <person name="Miyagishima S."/>
            <person name="Kawachi M."/>
            <person name="Toyoda A."/>
            <person name="Nozaki H."/>
        </authorList>
    </citation>
    <scope>NUCLEOTIDE SEQUENCE [LARGE SCALE GENOMIC DNA]</scope>
    <source>
        <strain evidence="3 4">NIES-4017</strain>
    </source>
</reference>
<name>A0AAD3DZ74_9CHLO</name>
<dbReference type="InterPro" id="IPR055330">
    <property type="entry name" value="SECE1-like"/>
</dbReference>
<comment type="caution">
    <text evidence="3">The sequence shown here is derived from an EMBL/GenBank/DDBJ whole genome shotgun (WGS) entry which is preliminary data.</text>
</comment>
<evidence type="ECO:0000256" key="2">
    <source>
        <dbReference type="SAM" id="Phobius"/>
    </source>
</evidence>
<dbReference type="AlphaFoldDB" id="A0AAD3DZ74"/>
<keyword evidence="2" id="KW-1133">Transmembrane helix</keyword>
<dbReference type="PANTHER" id="PTHR37240:SF1">
    <property type="entry name" value="PREPROTEIN TRANSLOCASE SUBUNIT SECE1"/>
    <property type="match status" value="1"/>
</dbReference>
<keyword evidence="2" id="KW-0812">Transmembrane</keyword>
<accession>A0AAD3DZ74</accession>
<dbReference type="EMBL" id="BMAR01000040">
    <property type="protein sequence ID" value="GFR50729.1"/>
    <property type="molecule type" value="Genomic_DNA"/>
</dbReference>
<keyword evidence="2" id="KW-0472">Membrane</keyword>
<evidence type="ECO:0000256" key="1">
    <source>
        <dbReference type="SAM" id="MobiDB-lite"/>
    </source>
</evidence>
<keyword evidence="4" id="KW-1185">Reference proteome</keyword>
<protein>
    <submittedName>
        <fullName evidence="3">Uncharacterized protein</fullName>
    </submittedName>
</protein>
<dbReference type="PANTHER" id="PTHR37240">
    <property type="entry name" value="PREPROTEIN TRANSLOCASE SUBUNIT SECE1"/>
    <property type="match status" value="1"/>
</dbReference>
<gene>
    <name evidence="3" type="ORF">Agub_g12986</name>
</gene>
<dbReference type="Proteomes" id="UP001054857">
    <property type="component" value="Unassembled WGS sequence"/>
</dbReference>
<feature type="non-terminal residue" evidence="3">
    <location>
        <position position="1"/>
    </location>
</feature>
<feature type="transmembrane region" description="Helical" evidence="2">
    <location>
        <begin position="130"/>
        <end position="151"/>
    </location>
</feature>
<feature type="region of interest" description="Disordered" evidence="1">
    <location>
        <begin position="65"/>
        <end position="88"/>
    </location>
</feature>